<accession>A0A0E0E168</accession>
<dbReference type="Gramene" id="OMERI06G14160.6">
    <property type="protein sequence ID" value="OMERI06G14160.6"/>
    <property type="gene ID" value="OMERI06G14160"/>
</dbReference>
<evidence type="ECO:0000313" key="1">
    <source>
        <dbReference type="EnsemblPlants" id="OMERI06G14160.6"/>
    </source>
</evidence>
<dbReference type="HOGENOM" id="CLU_2227476_0_0_1"/>
<dbReference type="Proteomes" id="UP000008021">
    <property type="component" value="Chromosome 6"/>
</dbReference>
<organism evidence="1">
    <name type="scientific">Oryza meridionalis</name>
    <dbReference type="NCBI Taxonomy" id="40149"/>
    <lineage>
        <taxon>Eukaryota</taxon>
        <taxon>Viridiplantae</taxon>
        <taxon>Streptophyta</taxon>
        <taxon>Embryophyta</taxon>
        <taxon>Tracheophyta</taxon>
        <taxon>Spermatophyta</taxon>
        <taxon>Magnoliopsida</taxon>
        <taxon>Liliopsida</taxon>
        <taxon>Poales</taxon>
        <taxon>Poaceae</taxon>
        <taxon>BOP clade</taxon>
        <taxon>Oryzoideae</taxon>
        <taxon>Oryzeae</taxon>
        <taxon>Oryzinae</taxon>
        <taxon>Oryza</taxon>
    </lineage>
</organism>
<evidence type="ECO:0000313" key="2">
    <source>
        <dbReference type="Proteomes" id="UP000008021"/>
    </source>
</evidence>
<protein>
    <submittedName>
        <fullName evidence="1">Uncharacterized protein</fullName>
    </submittedName>
</protein>
<proteinExistence type="predicted"/>
<reference evidence="1" key="2">
    <citation type="submission" date="2018-05" db="EMBL/GenBank/DDBJ databases">
        <title>OmerRS3 (Oryza meridionalis Reference Sequence Version 3).</title>
        <authorList>
            <person name="Zhang J."/>
            <person name="Kudrna D."/>
            <person name="Lee S."/>
            <person name="Talag J."/>
            <person name="Welchert J."/>
            <person name="Wing R.A."/>
        </authorList>
    </citation>
    <scope>NUCLEOTIDE SEQUENCE [LARGE SCALE GENOMIC DNA]</scope>
    <source>
        <strain evidence="1">cv. OR44</strain>
    </source>
</reference>
<keyword evidence="2" id="KW-1185">Reference proteome</keyword>
<dbReference type="EnsemblPlants" id="OMERI06G14160.6">
    <property type="protein sequence ID" value="OMERI06G14160.6"/>
    <property type="gene ID" value="OMERI06G14160"/>
</dbReference>
<dbReference type="AlphaFoldDB" id="A0A0E0E168"/>
<sequence length="106" mass="12742">MRNVGCHNMFIRELRRHGPRLGGRKFQNNYLYTNDEKVTFSYKPQIKEDQHKATYSLYNKDDKKKEKFSYKPALSKEDEKKVTYGSYSEEDQKKVTFSYNKPSKEK</sequence>
<name>A0A0E0E168_9ORYZ</name>
<reference evidence="1" key="1">
    <citation type="submission" date="2015-04" db="UniProtKB">
        <authorList>
            <consortium name="EnsemblPlants"/>
        </authorList>
    </citation>
    <scope>IDENTIFICATION</scope>
</reference>